<comment type="caution">
    <text evidence="7">The sequence shown here is derived from an EMBL/GenBank/DDBJ whole genome shotgun (WGS) entry which is preliminary data.</text>
</comment>
<feature type="transmembrane region" description="Helical" evidence="5">
    <location>
        <begin position="111"/>
        <end position="130"/>
    </location>
</feature>
<dbReference type="GO" id="GO:0008519">
    <property type="term" value="F:ammonium channel activity"/>
    <property type="evidence" value="ECO:0007669"/>
    <property type="project" value="InterPro"/>
</dbReference>
<feature type="non-terminal residue" evidence="7">
    <location>
        <position position="140"/>
    </location>
</feature>
<evidence type="ECO:0000256" key="5">
    <source>
        <dbReference type="SAM" id="Phobius"/>
    </source>
</evidence>
<protein>
    <recommendedName>
        <fullName evidence="6">Ammonium transporter AmtB-like domain-containing protein</fullName>
    </recommendedName>
</protein>
<keyword evidence="3 5" id="KW-1133">Transmembrane helix</keyword>
<dbReference type="GO" id="GO:0097272">
    <property type="term" value="P:ammonium homeostasis"/>
    <property type="evidence" value="ECO:0007669"/>
    <property type="project" value="TreeGrafter"/>
</dbReference>
<sequence length="140" mass="14981">MENQIFELQYAMDTFYFLVMGAFVMWMAAGFSMLEAGLVRAKNTTEILTKNVMLFSIACTAYLVVGYDIMYGGGIFLAGIDGGDTLVADALASSAENGFDGGSVYSAASDFFFQVVFVATAMSIVSGAVAERMKLWAFAG</sequence>
<reference evidence="7" key="1">
    <citation type="journal article" date="2015" name="Nature">
        <title>Complex archaea that bridge the gap between prokaryotes and eukaryotes.</title>
        <authorList>
            <person name="Spang A."/>
            <person name="Saw J.H."/>
            <person name="Jorgensen S.L."/>
            <person name="Zaremba-Niedzwiedzka K."/>
            <person name="Martijn J."/>
            <person name="Lind A.E."/>
            <person name="van Eijk R."/>
            <person name="Schleper C."/>
            <person name="Guy L."/>
            <person name="Ettema T.J."/>
        </authorList>
    </citation>
    <scope>NUCLEOTIDE SEQUENCE</scope>
</reference>
<dbReference type="GO" id="GO:0016020">
    <property type="term" value="C:membrane"/>
    <property type="evidence" value="ECO:0007669"/>
    <property type="project" value="UniProtKB-SubCell"/>
</dbReference>
<evidence type="ECO:0000256" key="3">
    <source>
        <dbReference type="ARBA" id="ARBA00022989"/>
    </source>
</evidence>
<evidence type="ECO:0000256" key="1">
    <source>
        <dbReference type="ARBA" id="ARBA00004141"/>
    </source>
</evidence>
<name>A0A0F9KZF9_9ZZZZ</name>
<keyword evidence="2 5" id="KW-0812">Transmembrane</keyword>
<dbReference type="PANTHER" id="PTHR11730:SF62">
    <property type="entry name" value="AMMONIUM TRANSPORTER SLL1017-RELATED"/>
    <property type="match status" value="1"/>
</dbReference>
<feature type="domain" description="Ammonium transporter AmtB-like" evidence="6">
    <location>
        <begin position="17"/>
        <end position="138"/>
    </location>
</feature>
<accession>A0A0F9KZF9</accession>
<dbReference type="AlphaFoldDB" id="A0A0F9KZF9"/>
<feature type="transmembrane region" description="Helical" evidence="5">
    <location>
        <begin position="51"/>
        <end position="70"/>
    </location>
</feature>
<dbReference type="Gene3D" id="1.10.3430.10">
    <property type="entry name" value="Ammonium transporter AmtB like domains"/>
    <property type="match status" value="1"/>
</dbReference>
<dbReference type="PANTHER" id="PTHR11730">
    <property type="entry name" value="AMMONIUM TRANSPORTER"/>
    <property type="match status" value="1"/>
</dbReference>
<dbReference type="InterPro" id="IPR029020">
    <property type="entry name" value="Ammonium/urea_transptr"/>
</dbReference>
<evidence type="ECO:0000259" key="6">
    <source>
        <dbReference type="Pfam" id="PF00909"/>
    </source>
</evidence>
<feature type="transmembrane region" description="Helical" evidence="5">
    <location>
        <begin position="15"/>
        <end position="39"/>
    </location>
</feature>
<dbReference type="EMBL" id="LAZR01008234">
    <property type="protein sequence ID" value="KKM80101.1"/>
    <property type="molecule type" value="Genomic_DNA"/>
</dbReference>
<dbReference type="Pfam" id="PF00909">
    <property type="entry name" value="Ammonium_transp"/>
    <property type="match status" value="1"/>
</dbReference>
<evidence type="ECO:0000256" key="2">
    <source>
        <dbReference type="ARBA" id="ARBA00022692"/>
    </source>
</evidence>
<dbReference type="InterPro" id="IPR024041">
    <property type="entry name" value="NH4_transpt_AmtB-like_dom"/>
</dbReference>
<comment type="subcellular location">
    <subcellularLocation>
        <location evidence="1">Membrane</location>
        <topology evidence="1">Multi-pass membrane protein</topology>
    </subcellularLocation>
</comment>
<proteinExistence type="predicted"/>
<evidence type="ECO:0000256" key="4">
    <source>
        <dbReference type="ARBA" id="ARBA00023136"/>
    </source>
</evidence>
<organism evidence="7">
    <name type="scientific">marine sediment metagenome</name>
    <dbReference type="NCBI Taxonomy" id="412755"/>
    <lineage>
        <taxon>unclassified sequences</taxon>
        <taxon>metagenomes</taxon>
        <taxon>ecological metagenomes</taxon>
    </lineage>
</organism>
<evidence type="ECO:0000313" key="7">
    <source>
        <dbReference type="EMBL" id="KKM80101.1"/>
    </source>
</evidence>
<gene>
    <name evidence="7" type="ORF">LCGC14_1343320</name>
</gene>
<keyword evidence="4 5" id="KW-0472">Membrane</keyword>
<dbReference type="SUPFAM" id="SSF111352">
    <property type="entry name" value="Ammonium transporter"/>
    <property type="match status" value="1"/>
</dbReference>